<gene>
    <name evidence="1" type="ORF">F8M41_007783</name>
</gene>
<dbReference type="EMBL" id="WTPW01000019">
    <property type="protein sequence ID" value="KAF0558813.1"/>
    <property type="molecule type" value="Genomic_DNA"/>
</dbReference>
<dbReference type="OrthoDB" id="2446182at2759"/>
<organism evidence="1 2">
    <name type="scientific">Gigaspora margarita</name>
    <dbReference type="NCBI Taxonomy" id="4874"/>
    <lineage>
        <taxon>Eukaryota</taxon>
        <taxon>Fungi</taxon>
        <taxon>Fungi incertae sedis</taxon>
        <taxon>Mucoromycota</taxon>
        <taxon>Glomeromycotina</taxon>
        <taxon>Glomeromycetes</taxon>
        <taxon>Diversisporales</taxon>
        <taxon>Gigasporaceae</taxon>
        <taxon>Gigaspora</taxon>
    </lineage>
</organism>
<dbReference type="Proteomes" id="UP000439903">
    <property type="component" value="Unassembled WGS sequence"/>
</dbReference>
<evidence type="ECO:0000313" key="1">
    <source>
        <dbReference type="EMBL" id="KAF0558813.1"/>
    </source>
</evidence>
<protein>
    <submittedName>
        <fullName evidence="1">Uncharacterized protein</fullName>
    </submittedName>
</protein>
<keyword evidence="2" id="KW-1185">Reference proteome</keyword>
<evidence type="ECO:0000313" key="2">
    <source>
        <dbReference type="Proteomes" id="UP000439903"/>
    </source>
</evidence>
<sequence>MLKAQCHQMNESLLYRAKEIKDWKLLIDSQDHDLEDNNKSKNNDIKFVEDDYKSSMLNLYLMMQDLDLASVHKVWSISTIEGIFEQ</sequence>
<reference evidence="1 2" key="1">
    <citation type="journal article" date="2019" name="Environ. Microbiol.">
        <title>At the nexus of three kingdoms: the genome of the mycorrhizal fungus Gigaspora margarita provides insights into plant, endobacterial and fungal interactions.</title>
        <authorList>
            <person name="Venice F."/>
            <person name="Ghignone S."/>
            <person name="Salvioli di Fossalunga A."/>
            <person name="Amselem J."/>
            <person name="Novero M."/>
            <person name="Xianan X."/>
            <person name="Sedzielewska Toro K."/>
            <person name="Morin E."/>
            <person name="Lipzen A."/>
            <person name="Grigoriev I.V."/>
            <person name="Henrissat B."/>
            <person name="Martin F.M."/>
            <person name="Bonfante P."/>
        </authorList>
    </citation>
    <scope>NUCLEOTIDE SEQUENCE [LARGE SCALE GENOMIC DNA]</scope>
    <source>
        <strain evidence="1 2">BEG34</strain>
    </source>
</reference>
<dbReference type="AlphaFoldDB" id="A0A8H4B499"/>
<name>A0A8H4B499_GIGMA</name>
<comment type="caution">
    <text evidence="1">The sequence shown here is derived from an EMBL/GenBank/DDBJ whole genome shotgun (WGS) entry which is preliminary data.</text>
</comment>
<proteinExistence type="predicted"/>
<accession>A0A8H4B499</accession>